<dbReference type="STRING" id="526222.Desal_3486"/>
<dbReference type="Proteomes" id="UP000002601">
    <property type="component" value="Chromosome"/>
</dbReference>
<dbReference type="RefSeq" id="WP_015853350.1">
    <property type="nucleotide sequence ID" value="NC_012881.1"/>
</dbReference>
<evidence type="ECO:0000313" key="2">
    <source>
        <dbReference type="EMBL" id="ACS81534.1"/>
    </source>
</evidence>
<dbReference type="Gene3D" id="1.25.40.10">
    <property type="entry name" value="Tetratricopeptide repeat domain"/>
    <property type="match status" value="1"/>
</dbReference>
<dbReference type="AlphaFoldDB" id="C6BSS8"/>
<dbReference type="KEGG" id="dsa:Desal_3486"/>
<keyword evidence="1" id="KW-1133">Transmembrane helix</keyword>
<dbReference type="SUPFAM" id="SSF48452">
    <property type="entry name" value="TPR-like"/>
    <property type="match status" value="1"/>
</dbReference>
<organism evidence="2 3">
    <name type="scientific">Maridesulfovibrio salexigens (strain ATCC 14822 / DSM 2638 / NCIMB 8403 / VKM B-1763)</name>
    <name type="common">Desulfovibrio salexigens</name>
    <dbReference type="NCBI Taxonomy" id="526222"/>
    <lineage>
        <taxon>Bacteria</taxon>
        <taxon>Pseudomonadati</taxon>
        <taxon>Thermodesulfobacteriota</taxon>
        <taxon>Desulfovibrionia</taxon>
        <taxon>Desulfovibrionales</taxon>
        <taxon>Desulfovibrionaceae</taxon>
        <taxon>Maridesulfovibrio</taxon>
    </lineage>
</organism>
<reference evidence="2 3" key="1">
    <citation type="submission" date="2009-06" db="EMBL/GenBank/DDBJ databases">
        <title>Complete sequence of Desulfovibrio salexigens DSM 2638.</title>
        <authorList>
            <consortium name="US DOE Joint Genome Institute"/>
            <person name="Lucas S."/>
            <person name="Copeland A."/>
            <person name="Lapidus A."/>
            <person name="Glavina del Rio T."/>
            <person name="Tice H."/>
            <person name="Bruce D."/>
            <person name="Goodwin L."/>
            <person name="Pitluck S."/>
            <person name="Munk A.C."/>
            <person name="Brettin T."/>
            <person name="Detter J.C."/>
            <person name="Han C."/>
            <person name="Tapia R."/>
            <person name="Larimer F."/>
            <person name="Land M."/>
            <person name="Hauser L."/>
            <person name="Kyrpides N."/>
            <person name="Anderson I."/>
            <person name="Wall J.D."/>
            <person name="Arkin A.P."/>
            <person name="Dehal P."/>
            <person name="Chivian D."/>
            <person name="Giles B."/>
            <person name="Hazen T.C."/>
        </authorList>
    </citation>
    <scope>NUCLEOTIDE SEQUENCE [LARGE SCALE GENOMIC DNA]</scope>
    <source>
        <strain evidence="3">ATCC 14822 / DSM 2638 / NCIMB 8403 / VKM B-1763</strain>
    </source>
</reference>
<accession>C6BSS8</accession>
<proteinExistence type="predicted"/>
<evidence type="ECO:0000256" key="1">
    <source>
        <dbReference type="SAM" id="Phobius"/>
    </source>
</evidence>
<keyword evidence="1" id="KW-0472">Membrane</keyword>
<dbReference type="SMART" id="SM00028">
    <property type="entry name" value="TPR"/>
    <property type="match status" value="3"/>
</dbReference>
<dbReference type="HOGENOM" id="CLU_737179_0_0_7"/>
<dbReference type="InterPro" id="IPR019734">
    <property type="entry name" value="TPR_rpt"/>
</dbReference>
<keyword evidence="3" id="KW-1185">Reference proteome</keyword>
<keyword evidence="1" id="KW-0812">Transmembrane</keyword>
<dbReference type="Pfam" id="PF13424">
    <property type="entry name" value="TPR_12"/>
    <property type="match status" value="1"/>
</dbReference>
<name>C6BSS8_MARSD</name>
<dbReference type="EMBL" id="CP001649">
    <property type="protein sequence ID" value="ACS81534.1"/>
    <property type="molecule type" value="Genomic_DNA"/>
</dbReference>
<sequence>MKLFTDRKLILALCLAVMGILCAGVMNVFASAAADSDKWWEAITPEGKLIIIAFAVAGIAVVIVYFSVLKPKMPGSGKSDFTLKKYEEDLRDKVAELKVDLQLLRDADSPESRKISAALKEAEQRLLFVETGYADSLKAITGLAEELEILRGWVSETEIESAESMLASGDSAEARSIWTRIAEESGVKRKAYARREADAYFHLGLLAKNDLDYDAAMDALVKGIETGKAGVVHIYEAGQLALIIEDYWQAEALFKQGLGMACDTHECTRSIISKCQTGLGDVFMHSNKFNEALPLYESALAAAVSIYGEESVPVADGCTRVAQCKRKTGAHEEAAELCRRAFSIYSKLLPDAHPKFITARRRCKVE</sequence>
<dbReference type="InterPro" id="IPR011990">
    <property type="entry name" value="TPR-like_helical_dom_sf"/>
</dbReference>
<gene>
    <name evidence="2" type="ordered locus">Desal_3486</name>
</gene>
<dbReference type="eggNOG" id="COG0457">
    <property type="taxonomic scope" value="Bacteria"/>
</dbReference>
<dbReference type="OrthoDB" id="9801841at2"/>
<protein>
    <submittedName>
        <fullName evidence="2">Tetratricopeptide domain protein</fullName>
    </submittedName>
</protein>
<evidence type="ECO:0000313" key="3">
    <source>
        <dbReference type="Proteomes" id="UP000002601"/>
    </source>
</evidence>
<feature type="transmembrane region" description="Helical" evidence="1">
    <location>
        <begin position="49"/>
        <end position="69"/>
    </location>
</feature>